<dbReference type="GO" id="GO:0008324">
    <property type="term" value="F:monoatomic cation transmembrane transporter activity"/>
    <property type="evidence" value="ECO:0007669"/>
    <property type="project" value="InterPro"/>
</dbReference>
<evidence type="ECO:0000256" key="5">
    <source>
        <dbReference type="ARBA" id="ARBA00022753"/>
    </source>
</evidence>
<dbReference type="EMBL" id="OMOF01000450">
    <property type="protein sequence ID" value="SPF51450.1"/>
    <property type="molecule type" value="Genomic_DNA"/>
</dbReference>
<comment type="subcellular location">
    <subcellularLocation>
        <location evidence="2">Cytoplasmic vesicle</location>
        <location evidence="2">Secretory vesicle</location>
        <location evidence="2">Synaptic vesicle membrane</location>
        <topology evidence="2">Multi-pass membrane protein</topology>
    </subcellularLocation>
    <subcellularLocation>
        <location evidence="1">Early endosome membrane</location>
    </subcellularLocation>
</comment>
<keyword evidence="9 11" id="KW-0472">Membrane</keyword>
<evidence type="ECO:0000256" key="11">
    <source>
        <dbReference type="SAM" id="Phobius"/>
    </source>
</evidence>
<dbReference type="Gene3D" id="1.20.1510.10">
    <property type="entry name" value="Cation efflux protein transmembrane domain"/>
    <property type="match status" value="1"/>
</dbReference>
<sequence length="232" mass="24945">MSEKSIHSQKKLFTSIGLANQYVALPMVKKGINIEILSILWMFIEAGVAVGAGILAHSLALVAFGADSVIELIAGFVLLWRLYVEASGATLERIKRAEKISSWVVGISLLLLAVYITVSAIHNLWVHQGAESTFLGIGLAIASGIIMPILARAKKHIGDKIGSKALKSDGSCSIVCAYMAWTLLVGMLLTALVDWWWIDSLIALALVYFVVKEGLEAVQEAKGVSDNCCSKC</sequence>
<evidence type="ECO:0000256" key="8">
    <source>
        <dbReference type="ARBA" id="ARBA00023018"/>
    </source>
</evidence>
<feature type="transmembrane region" description="Helical" evidence="11">
    <location>
        <begin position="61"/>
        <end position="83"/>
    </location>
</feature>
<keyword evidence="10" id="KW-0968">Cytoplasmic vesicle</keyword>
<reference evidence="14" key="1">
    <citation type="submission" date="2018-02" db="EMBL/GenBank/DDBJ databases">
        <authorList>
            <person name="Hausmann B."/>
        </authorList>
    </citation>
    <scope>NUCLEOTIDE SEQUENCE [LARGE SCALE GENOMIC DNA]</scope>
    <source>
        <strain evidence="14">Peat soil MAG SbF1</strain>
    </source>
</reference>
<evidence type="ECO:0000256" key="10">
    <source>
        <dbReference type="ARBA" id="ARBA00023329"/>
    </source>
</evidence>
<dbReference type="SUPFAM" id="SSF161111">
    <property type="entry name" value="Cation efflux protein transmembrane domain-like"/>
    <property type="match status" value="1"/>
</dbReference>
<feature type="domain" description="Cation efflux protein transmembrane" evidence="12">
    <location>
        <begin position="36"/>
        <end position="219"/>
    </location>
</feature>
<dbReference type="Proteomes" id="UP000238916">
    <property type="component" value="Unassembled WGS sequence"/>
</dbReference>
<organism evidence="13 14">
    <name type="scientific">Candidatus Desulfosporosinus infrequens</name>
    <dbReference type="NCBI Taxonomy" id="2043169"/>
    <lineage>
        <taxon>Bacteria</taxon>
        <taxon>Bacillati</taxon>
        <taxon>Bacillota</taxon>
        <taxon>Clostridia</taxon>
        <taxon>Eubacteriales</taxon>
        <taxon>Desulfitobacteriaceae</taxon>
        <taxon>Desulfosporosinus</taxon>
    </lineage>
</organism>
<dbReference type="Pfam" id="PF01545">
    <property type="entry name" value="Cation_efflux"/>
    <property type="match status" value="1"/>
</dbReference>
<accession>A0A2U3LHX5</accession>
<gene>
    <name evidence="13" type="ORF">SBF1_5030002</name>
</gene>
<evidence type="ECO:0000256" key="4">
    <source>
        <dbReference type="ARBA" id="ARBA00022692"/>
    </source>
</evidence>
<feature type="transmembrane region" description="Helical" evidence="11">
    <location>
        <begin position="103"/>
        <end position="126"/>
    </location>
</feature>
<evidence type="ECO:0000256" key="1">
    <source>
        <dbReference type="ARBA" id="ARBA00004146"/>
    </source>
</evidence>
<evidence type="ECO:0000256" key="6">
    <source>
        <dbReference type="ARBA" id="ARBA00022833"/>
    </source>
</evidence>
<evidence type="ECO:0000256" key="3">
    <source>
        <dbReference type="ARBA" id="ARBA00008731"/>
    </source>
</evidence>
<keyword evidence="5" id="KW-0967">Endosome</keyword>
<evidence type="ECO:0000256" key="2">
    <source>
        <dbReference type="ARBA" id="ARBA00004644"/>
    </source>
</evidence>
<dbReference type="GO" id="GO:0031410">
    <property type="term" value="C:cytoplasmic vesicle"/>
    <property type="evidence" value="ECO:0007669"/>
    <property type="project" value="UniProtKB-KW"/>
</dbReference>
<feature type="transmembrane region" description="Helical" evidence="11">
    <location>
        <begin position="132"/>
        <end position="151"/>
    </location>
</feature>
<keyword evidence="4 11" id="KW-0812">Transmembrane</keyword>
<evidence type="ECO:0000256" key="9">
    <source>
        <dbReference type="ARBA" id="ARBA00023136"/>
    </source>
</evidence>
<dbReference type="InterPro" id="IPR058533">
    <property type="entry name" value="Cation_efflux_TM"/>
</dbReference>
<keyword evidence="7 11" id="KW-1133">Transmembrane helix</keyword>
<dbReference type="AlphaFoldDB" id="A0A2U3LHX5"/>
<proteinExistence type="inferred from homology"/>
<name>A0A2U3LHX5_9FIRM</name>
<evidence type="ECO:0000313" key="13">
    <source>
        <dbReference type="EMBL" id="SPF51450.1"/>
    </source>
</evidence>
<evidence type="ECO:0000313" key="14">
    <source>
        <dbReference type="Proteomes" id="UP000238916"/>
    </source>
</evidence>
<dbReference type="GO" id="GO:0016020">
    <property type="term" value="C:membrane"/>
    <property type="evidence" value="ECO:0007669"/>
    <property type="project" value="InterPro"/>
</dbReference>
<protein>
    <submittedName>
        <fullName evidence="13">Cation efflux protein</fullName>
    </submittedName>
</protein>
<feature type="transmembrane region" description="Helical" evidence="11">
    <location>
        <begin position="36"/>
        <end position="55"/>
    </location>
</feature>
<evidence type="ECO:0000256" key="7">
    <source>
        <dbReference type="ARBA" id="ARBA00022989"/>
    </source>
</evidence>
<keyword evidence="6" id="KW-0862">Zinc</keyword>
<dbReference type="InterPro" id="IPR026765">
    <property type="entry name" value="Tmem163"/>
</dbReference>
<comment type="similarity">
    <text evidence="3">Belongs to the TMEM163 family.</text>
</comment>
<feature type="transmembrane region" description="Helical" evidence="11">
    <location>
        <begin position="172"/>
        <end position="189"/>
    </location>
</feature>
<dbReference type="PANTHER" id="PTHR31937">
    <property type="entry name" value="TRANSMEMBRANE PROTEIN 163"/>
    <property type="match status" value="1"/>
</dbReference>
<dbReference type="OrthoDB" id="9790544at2"/>
<keyword evidence="8" id="KW-0770">Synapse</keyword>
<evidence type="ECO:0000259" key="12">
    <source>
        <dbReference type="Pfam" id="PF01545"/>
    </source>
</evidence>
<dbReference type="PANTHER" id="PTHR31937:SF2">
    <property type="entry name" value="TRANSMEMBRANE PROTEIN 163"/>
    <property type="match status" value="1"/>
</dbReference>
<dbReference type="InterPro" id="IPR027469">
    <property type="entry name" value="Cation_efflux_TMD_sf"/>
</dbReference>